<organism evidence="2 3">
    <name type="scientific">Novosphingobium chloroacetimidivorans</name>
    <dbReference type="NCBI Taxonomy" id="1428314"/>
    <lineage>
        <taxon>Bacteria</taxon>
        <taxon>Pseudomonadati</taxon>
        <taxon>Pseudomonadota</taxon>
        <taxon>Alphaproteobacteria</taxon>
        <taxon>Sphingomonadales</taxon>
        <taxon>Sphingomonadaceae</taxon>
        <taxon>Novosphingobium</taxon>
    </lineage>
</organism>
<comment type="caution">
    <text evidence="2">The sequence shown here is derived from an EMBL/GenBank/DDBJ whole genome shotgun (WGS) entry which is preliminary data.</text>
</comment>
<dbReference type="RefSeq" id="WP_184246758.1">
    <property type="nucleotide sequence ID" value="NZ_JACHLR010000012.1"/>
</dbReference>
<proteinExistence type="predicted"/>
<dbReference type="AlphaFoldDB" id="A0A7W7NXY5"/>
<dbReference type="InterPro" id="IPR016181">
    <property type="entry name" value="Acyl_CoA_acyltransferase"/>
</dbReference>
<evidence type="ECO:0000259" key="1">
    <source>
        <dbReference type="PROSITE" id="PS51186"/>
    </source>
</evidence>
<evidence type="ECO:0000313" key="2">
    <source>
        <dbReference type="EMBL" id="MBB4859597.1"/>
    </source>
</evidence>
<dbReference type="EC" id="2.3.1.267" evidence="2"/>
<dbReference type="InterPro" id="IPR000182">
    <property type="entry name" value="GNAT_dom"/>
</dbReference>
<dbReference type="SUPFAM" id="SSF55729">
    <property type="entry name" value="Acyl-CoA N-acyltransferases (Nat)"/>
    <property type="match status" value="1"/>
</dbReference>
<keyword evidence="2" id="KW-0012">Acyltransferase</keyword>
<reference evidence="2 3" key="1">
    <citation type="submission" date="2020-08" db="EMBL/GenBank/DDBJ databases">
        <title>Functional genomics of gut bacteria from endangered species of beetles.</title>
        <authorList>
            <person name="Carlos-Shanley C."/>
        </authorList>
    </citation>
    <scope>NUCLEOTIDE SEQUENCE [LARGE SCALE GENOMIC DNA]</scope>
    <source>
        <strain evidence="2 3">S00245</strain>
    </source>
</reference>
<dbReference type="GO" id="GO:0008999">
    <property type="term" value="F:protein-N-terminal-alanine acetyltransferase activity"/>
    <property type="evidence" value="ECO:0007669"/>
    <property type="project" value="UniProtKB-EC"/>
</dbReference>
<protein>
    <submittedName>
        <fullName evidence="2">Ribosomal-protein-alanine N-acetyltransferase</fullName>
        <ecNumber evidence="2">2.3.1.267</ecNumber>
    </submittedName>
</protein>
<sequence length="154" mass="17139">MTPRDDVDQIMTIMAAAFDPAYGEAWTRRQVEDALLMGNCHAYLAAPDGAPVSEHERAVGFSLSRTGFEEEELLLFGVIPEYRNCGVGKAILSALRAAAHSRGARRLLLEMRRGNPAERLYRTIGFSVIGERRDYYRTPVGTRIDAITFACEIT</sequence>
<dbReference type="PROSITE" id="PS51186">
    <property type="entry name" value="GNAT"/>
    <property type="match status" value="1"/>
</dbReference>
<dbReference type="Proteomes" id="UP000555448">
    <property type="component" value="Unassembled WGS sequence"/>
</dbReference>
<dbReference type="CDD" id="cd04301">
    <property type="entry name" value="NAT_SF"/>
    <property type="match status" value="1"/>
</dbReference>
<evidence type="ECO:0000313" key="3">
    <source>
        <dbReference type="Proteomes" id="UP000555448"/>
    </source>
</evidence>
<gene>
    <name evidence="2" type="ORF">HNO88_002926</name>
</gene>
<keyword evidence="2" id="KW-0808">Transferase</keyword>
<feature type="domain" description="N-acetyltransferase" evidence="1">
    <location>
        <begin position="1"/>
        <end position="154"/>
    </location>
</feature>
<dbReference type="Pfam" id="PF00583">
    <property type="entry name" value="Acetyltransf_1"/>
    <property type="match status" value="1"/>
</dbReference>
<name>A0A7W7NXY5_9SPHN</name>
<accession>A0A7W7NXY5</accession>
<dbReference type="EMBL" id="JACHLR010000012">
    <property type="protein sequence ID" value="MBB4859597.1"/>
    <property type="molecule type" value="Genomic_DNA"/>
</dbReference>
<dbReference type="Gene3D" id="3.40.630.30">
    <property type="match status" value="1"/>
</dbReference>
<keyword evidence="3" id="KW-1185">Reference proteome</keyword>